<dbReference type="Pfam" id="PF12770">
    <property type="entry name" value="CHAT"/>
    <property type="match status" value="1"/>
</dbReference>
<dbReference type="KEGG" id="uru:DSM104443_01106"/>
<gene>
    <name evidence="2" type="ORF">DSM104443_01106</name>
</gene>
<evidence type="ECO:0000313" key="2">
    <source>
        <dbReference type="EMBL" id="QJR10055.1"/>
    </source>
</evidence>
<organism evidence="2 3">
    <name type="scientific">Usitatibacter rugosus</name>
    <dbReference type="NCBI Taxonomy" id="2732067"/>
    <lineage>
        <taxon>Bacteria</taxon>
        <taxon>Pseudomonadati</taxon>
        <taxon>Pseudomonadota</taxon>
        <taxon>Betaproteobacteria</taxon>
        <taxon>Nitrosomonadales</taxon>
        <taxon>Usitatibacteraceae</taxon>
        <taxon>Usitatibacter</taxon>
    </lineage>
</organism>
<dbReference type="RefSeq" id="WP_171090274.1">
    <property type="nucleotide sequence ID" value="NZ_CP053069.1"/>
</dbReference>
<keyword evidence="3" id="KW-1185">Reference proteome</keyword>
<dbReference type="AlphaFoldDB" id="A0A6M4GSL1"/>
<protein>
    <recommendedName>
        <fullName evidence="1">CHAT domain-containing protein</fullName>
    </recommendedName>
</protein>
<proteinExistence type="predicted"/>
<reference evidence="2 3" key="1">
    <citation type="submission" date="2020-04" db="EMBL/GenBank/DDBJ databases">
        <title>Usitatibacter rugosus gen. nov., sp. nov. and Usitatibacter palustris sp. nov., novel members of Usitatibacteraceae fam. nov. within the order Nitrosomonadales isolated from soil.</title>
        <authorList>
            <person name="Huber K.J."/>
            <person name="Neumann-Schaal M."/>
            <person name="Geppert A."/>
            <person name="Luckner M."/>
            <person name="Wanner G."/>
            <person name="Overmann J."/>
        </authorList>
    </citation>
    <scope>NUCLEOTIDE SEQUENCE [LARGE SCALE GENOMIC DNA]</scope>
    <source>
        <strain evidence="2 3">0125_3</strain>
    </source>
</reference>
<feature type="domain" description="CHAT" evidence="1">
    <location>
        <begin position="6"/>
        <end position="159"/>
    </location>
</feature>
<sequence length="347" mass="37142">MKLLFVASNPQDQKTLALEREITEIQRRIGWQSTGTVEFTFLPALAVEDFTTTLLKVRPDVVHLSAHGDNEALRMASASGKSIEITGEILAAMLTVRVRPKLVYVNACNSAAIAKEIAKVVPMAIGSTASIENGAARATAIVFYEGLLSGSTVTEAFHASSALLSALSGGTAQSALFPSGSTDLPATVSLVHLPKIVAKFPEKTNGAIDYSADKFGEFDLDIGLAGCPADTVQIVFFTDDETMSDEDEGWLDNYLESDEERAASYAKIVRGYPVRGRIWCESVWTAAGDFRIFATGSTGTGRTFSAYAMVCDALEAGLRTSEYQKLRSADREGIAAAISKLRENDGS</sequence>
<dbReference type="EMBL" id="CP053069">
    <property type="protein sequence ID" value="QJR10055.1"/>
    <property type="molecule type" value="Genomic_DNA"/>
</dbReference>
<dbReference type="InterPro" id="IPR024983">
    <property type="entry name" value="CHAT_dom"/>
</dbReference>
<dbReference type="Proteomes" id="UP000501534">
    <property type="component" value="Chromosome"/>
</dbReference>
<evidence type="ECO:0000313" key="3">
    <source>
        <dbReference type="Proteomes" id="UP000501534"/>
    </source>
</evidence>
<accession>A0A6M4GSL1</accession>
<name>A0A6M4GSL1_9PROT</name>
<evidence type="ECO:0000259" key="1">
    <source>
        <dbReference type="Pfam" id="PF12770"/>
    </source>
</evidence>